<evidence type="ECO:0000313" key="2">
    <source>
        <dbReference type="Proteomes" id="UP000184295"/>
    </source>
</evidence>
<name>A0A1M4UIK6_9ACTN</name>
<keyword evidence="2" id="KW-1185">Reference proteome</keyword>
<dbReference type="RefSeq" id="WP_072789446.1">
    <property type="nucleotide sequence ID" value="NZ_FQUL01000010.1"/>
</dbReference>
<dbReference type="EMBL" id="FQUL01000010">
    <property type="protein sequence ID" value="SHE56488.1"/>
    <property type="molecule type" value="Genomic_DNA"/>
</dbReference>
<dbReference type="Proteomes" id="UP000184295">
    <property type="component" value="Unassembled WGS sequence"/>
</dbReference>
<sequence>MSEVAILEIKAVEHSEEALDRVIEVFQPLHHVDSIDLLEVLNREGRASYSLAVSGGELRLAPYGVVAAGRELAESIGLAAVAYDQAGWLLTIAPQA</sequence>
<protein>
    <submittedName>
        <fullName evidence="1">Uncharacterized protein</fullName>
    </submittedName>
</protein>
<dbReference type="STRING" id="1121881.SAMN02745225_00995"/>
<accession>A0A1M4UIK6</accession>
<reference evidence="2" key="1">
    <citation type="submission" date="2016-11" db="EMBL/GenBank/DDBJ databases">
        <authorList>
            <person name="Varghese N."/>
            <person name="Submissions S."/>
        </authorList>
    </citation>
    <scope>NUCLEOTIDE SEQUENCE [LARGE SCALE GENOMIC DNA]</scope>
    <source>
        <strain evidence="2">DSM 19514</strain>
    </source>
</reference>
<organism evidence="1 2">
    <name type="scientific">Ferrithrix thermotolerans DSM 19514</name>
    <dbReference type="NCBI Taxonomy" id="1121881"/>
    <lineage>
        <taxon>Bacteria</taxon>
        <taxon>Bacillati</taxon>
        <taxon>Actinomycetota</taxon>
        <taxon>Acidimicrobiia</taxon>
        <taxon>Acidimicrobiales</taxon>
        <taxon>Acidimicrobiaceae</taxon>
        <taxon>Ferrithrix</taxon>
    </lineage>
</organism>
<proteinExistence type="predicted"/>
<evidence type="ECO:0000313" key="1">
    <source>
        <dbReference type="EMBL" id="SHE56488.1"/>
    </source>
</evidence>
<gene>
    <name evidence="1" type="ORF">SAMN02745225_00995</name>
</gene>
<dbReference type="AlphaFoldDB" id="A0A1M4UIK6"/>